<sequence>MKYKYILFDADDTLFDFRLAEEKVIKKSLDYFNISYVDNIVDNFRKINKELWKKYELGEITKENLQVTRFKRLFETLSVDEDPDNFNDYYLEQLASESILINGAEEICRVLSKKYVLAIVTNGIKSMQEQRFNKSTIKQYISNIFISSDIGYQKPQKEFFKYVFEKLEVNDKNSVLIVGDSLSSDIKGGNNVGIETCWFNRYNFTNDKDVKVTYEIKNLYELINLL</sequence>
<dbReference type="EMBL" id="HG917868">
    <property type="protein sequence ID" value="CDM69370.1"/>
    <property type="molecule type" value="Genomic_DNA"/>
</dbReference>
<dbReference type="eggNOG" id="COG1011">
    <property type="taxonomic scope" value="Bacteria"/>
</dbReference>
<dbReference type="InterPro" id="IPR023214">
    <property type="entry name" value="HAD_sf"/>
</dbReference>
<dbReference type="KEGG" id="clt:CM240_2227"/>
<dbReference type="NCBIfam" id="TIGR02254">
    <property type="entry name" value="YjjG_YfnB"/>
    <property type="match status" value="1"/>
</dbReference>
<dbReference type="AlphaFoldDB" id="W6SI63"/>
<dbReference type="SFLD" id="SFLDS00003">
    <property type="entry name" value="Haloacid_Dehalogenase"/>
    <property type="match status" value="1"/>
</dbReference>
<accession>W6SI63</accession>
<evidence type="ECO:0000313" key="2">
    <source>
        <dbReference type="Proteomes" id="UP000019426"/>
    </source>
</evidence>
<dbReference type="Proteomes" id="UP000019426">
    <property type="component" value="Chromosome M2/40_rep1"/>
</dbReference>
<dbReference type="InterPro" id="IPR052550">
    <property type="entry name" value="Pyrimidine_5'-ntase_YjjG"/>
</dbReference>
<dbReference type="InterPro" id="IPR036412">
    <property type="entry name" value="HAD-like_sf"/>
</dbReference>
<protein>
    <submittedName>
        <fullName evidence="1">Haloacid dehalogenase</fullName>
    </submittedName>
</protein>
<keyword evidence="2" id="KW-1185">Reference proteome</keyword>
<dbReference type="Pfam" id="PF13419">
    <property type="entry name" value="HAD_2"/>
    <property type="match status" value="1"/>
</dbReference>
<gene>
    <name evidence="1" type="ORF">CM240_2227</name>
</gene>
<dbReference type="HOGENOM" id="CLU_045011_8_1_9"/>
<name>W6SI63_9CLOT</name>
<dbReference type="Gene3D" id="1.10.150.240">
    <property type="entry name" value="Putative phosphatase, domain 2"/>
    <property type="match status" value="1"/>
</dbReference>
<dbReference type="Gene3D" id="3.40.50.1000">
    <property type="entry name" value="HAD superfamily/HAD-like"/>
    <property type="match status" value="1"/>
</dbReference>
<organism evidence="1 2">
    <name type="scientific">Clostridium bornimense</name>
    <dbReference type="NCBI Taxonomy" id="1216932"/>
    <lineage>
        <taxon>Bacteria</taxon>
        <taxon>Bacillati</taxon>
        <taxon>Bacillota</taxon>
        <taxon>Clostridia</taxon>
        <taxon>Eubacteriales</taxon>
        <taxon>Clostridiaceae</taxon>
        <taxon>Clostridium</taxon>
    </lineage>
</organism>
<dbReference type="InterPro" id="IPR041492">
    <property type="entry name" value="HAD_2"/>
</dbReference>
<dbReference type="SFLD" id="SFLDG01135">
    <property type="entry name" value="C1.5.6:_HAD__Beta-PGM__Phospha"/>
    <property type="match status" value="1"/>
</dbReference>
<dbReference type="InterPro" id="IPR011951">
    <property type="entry name" value="HAD-SF_hydro_IA_YjjG/PynA"/>
</dbReference>
<dbReference type="PANTHER" id="PTHR47478:SF1">
    <property type="entry name" value="PYRIMIDINE 5'-NUCLEOTIDASE YJJG"/>
    <property type="match status" value="1"/>
</dbReference>
<dbReference type="PATRIC" id="fig|1216932.3.peg.2211"/>
<dbReference type="STRING" id="1216932.CM240_2227"/>
<dbReference type="OrthoDB" id="9802350at2"/>
<dbReference type="GO" id="GO:0008253">
    <property type="term" value="F:5'-nucleotidase activity"/>
    <property type="evidence" value="ECO:0007669"/>
    <property type="project" value="InterPro"/>
</dbReference>
<proteinExistence type="predicted"/>
<dbReference type="InterPro" id="IPR006439">
    <property type="entry name" value="HAD-SF_hydro_IA"/>
</dbReference>
<dbReference type="NCBIfam" id="TIGR01549">
    <property type="entry name" value="HAD-SF-IA-v1"/>
    <property type="match status" value="1"/>
</dbReference>
<dbReference type="NCBIfam" id="NF006976">
    <property type="entry name" value="PRK09449.1"/>
    <property type="match status" value="1"/>
</dbReference>
<dbReference type="PRINTS" id="PR00413">
    <property type="entry name" value="HADHALOGNASE"/>
</dbReference>
<dbReference type="InterPro" id="IPR023198">
    <property type="entry name" value="PGP-like_dom2"/>
</dbReference>
<dbReference type="RefSeq" id="WP_044039125.1">
    <property type="nucleotide sequence ID" value="NZ_HG917868.1"/>
</dbReference>
<dbReference type="SUPFAM" id="SSF56784">
    <property type="entry name" value="HAD-like"/>
    <property type="match status" value="1"/>
</dbReference>
<dbReference type="PANTHER" id="PTHR47478">
    <property type="match status" value="1"/>
</dbReference>
<reference evidence="1 2" key="1">
    <citation type="submission" date="2013-11" db="EMBL/GenBank/DDBJ databases">
        <title>Complete genome sequence of Clostridum sp. M2/40.</title>
        <authorList>
            <person name="Wibberg D."/>
            <person name="Puehler A."/>
            <person name="Schlueter A."/>
        </authorList>
    </citation>
    <scope>NUCLEOTIDE SEQUENCE [LARGE SCALE GENOMIC DNA]</scope>
    <source>
        <strain evidence="2">M2/40</strain>
    </source>
</reference>
<dbReference type="SFLD" id="SFLDG01129">
    <property type="entry name" value="C1.5:_HAD__Beta-PGM__Phosphata"/>
    <property type="match status" value="1"/>
</dbReference>
<evidence type="ECO:0000313" key="1">
    <source>
        <dbReference type="EMBL" id="CDM69370.1"/>
    </source>
</evidence>